<dbReference type="InterPro" id="IPR036570">
    <property type="entry name" value="HORMA_dom_sf"/>
</dbReference>
<dbReference type="Gene3D" id="3.30.900.10">
    <property type="entry name" value="HORMA domain"/>
    <property type="match status" value="1"/>
</dbReference>
<comment type="caution">
    <text evidence="8">The sequence shown here is derived from an EMBL/GenBank/DDBJ whole genome shotgun (WGS) entry which is preliminary data.</text>
</comment>
<dbReference type="InterPro" id="IPR003511">
    <property type="entry name" value="HORMA_dom"/>
</dbReference>
<gene>
    <name evidence="8" type="ORF">A7D00_0396</name>
</gene>
<comment type="similarity">
    <text evidence="5">Belongs to the SAT4 family.</text>
</comment>
<keyword evidence="2 6" id="KW-0812">Transmembrane</keyword>
<keyword evidence="3 6" id="KW-1133">Transmembrane helix</keyword>
<dbReference type="OrthoDB" id="5329176at2759"/>
<dbReference type="InterPro" id="IPR052337">
    <property type="entry name" value="SAT4-like"/>
</dbReference>
<feature type="transmembrane region" description="Helical" evidence="6">
    <location>
        <begin position="20"/>
        <end position="41"/>
    </location>
</feature>
<evidence type="ECO:0000256" key="4">
    <source>
        <dbReference type="ARBA" id="ARBA00023136"/>
    </source>
</evidence>
<dbReference type="PANTHER" id="PTHR33048:SF129">
    <property type="entry name" value="INTEGRAL MEMBRANE PROTEIN-RELATED"/>
    <property type="match status" value="1"/>
</dbReference>
<feature type="transmembrane region" description="Helical" evidence="6">
    <location>
        <begin position="210"/>
        <end position="232"/>
    </location>
</feature>
<keyword evidence="9" id="KW-1185">Reference proteome</keyword>
<feature type="transmembrane region" description="Helical" evidence="6">
    <location>
        <begin position="175"/>
        <end position="198"/>
    </location>
</feature>
<dbReference type="SUPFAM" id="SSF56019">
    <property type="entry name" value="The spindle assembly checkpoint protein mad2"/>
    <property type="match status" value="1"/>
</dbReference>
<evidence type="ECO:0000313" key="8">
    <source>
        <dbReference type="EMBL" id="OAL74802.1"/>
    </source>
</evidence>
<evidence type="ECO:0000256" key="5">
    <source>
        <dbReference type="ARBA" id="ARBA00038359"/>
    </source>
</evidence>
<feature type="domain" description="HORMA" evidence="7">
    <location>
        <begin position="401"/>
        <end position="615"/>
    </location>
</feature>
<feature type="transmembrane region" description="Helical" evidence="6">
    <location>
        <begin position="247"/>
        <end position="269"/>
    </location>
</feature>
<name>A0A178FQL8_TRIVO</name>
<keyword evidence="4 6" id="KW-0472">Membrane</keyword>
<feature type="transmembrane region" description="Helical" evidence="6">
    <location>
        <begin position="131"/>
        <end position="163"/>
    </location>
</feature>
<evidence type="ECO:0000256" key="3">
    <source>
        <dbReference type="ARBA" id="ARBA00022989"/>
    </source>
</evidence>
<evidence type="ECO:0000256" key="6">
    <source>
        <dbReference type="SAM" id="Phobius"/>
    </source>
</evidence>
<dbReference type="Pfam" id="PF02301">
    <property type="entry name" value="HORMA"/>
    <property type="match status" value="1"/>
</dbReference>
<reference evidence="8 9" key="1">
    <citation type="submission" date="2016-05" db="EMBL/GenBank/DDBJ databases">
        <title>Genome sequencing of Trichophyton violaceum CMCC(F)T3l isolated from hair.</title>
        <authorList>
            <person name="Zhan P."/>
            <person name="Tao Y."/>
            <person name="Liu W."/>
        </authorList>
    </citation>
    <scope>NUCLEOTIDE SEQUENCE [LARGE SCALE GENOMIC DNA]</scope>
    <source>
        <strain evidence="9">CMCC(F)T3l</strain>
    </source>
</reference>
<sequence length="629" mass="69633">MQLPPASVILNPSEVRGPLVIILKSIFASLMLFVIFIRIFSRIHLSKSFGWDDVFIIAAVIPTLGCGTITILGSIKYGWNRHVYDVPFAHLVIGLKLTMLIECLFAVSCSFTKLSLLCFSHKMTAGLNLRVMRILIIANATIVTLEMIVFCIVAVPVSAYWALSTQPQECINETAHLLGGGILNTLTDVSVVFLPFPTVMSLKLTTRQRVMLCVLFGAGFVVCIAGCFRAYFLHKLNTSYDKTWTGYPLWISGTIEMYLGVIAASLASLKPFIVRYFPALLGSLAAKKTGPTFFSFLNSFVLRISAPRPGEENKNKSNTNVSKVFDSQTETITFTMDCDIEFEALNPGMRGQKNLDVLDSMRAVIYRSPLSTPLTQRGSRVEVKSKTGTMTESSRPPETYAALASAFSSFLAVSIHQILYLRSIYPQSTFLSVRQFNQPVRQSRHPKVCSWVNDACAAVETQLIKSTVTSVAVVILSVSSNKAVEKFTFDLSQIPQVAPGDIHTPFASSRQQQQREGMSIPQVDLEAQFRAVLHRLTSACGRLAPLPPDEEYLPTLHMVLGPDADAPAGMDKDDQQWIAAEPEPERTRYETSSCQAKTVPVRAIDAGEMKLEVWIEEARDKFDVDNRAK</sequence>
<feature type="transmembrane region" description="Helical" evidence="6">
    <location>
        <begin position="400"/>
        <end position="421"/>
    </location>
</feature>
<dbReference type="PROSITE" id="PS50815">
    <property type="entry name" value="HORMA"/>
    <property type="match status" value="1"/>
</dbReference>
<organism evidence="8 9">
    <name type="scientific">Trichophyton violaceum</name>
    <dbReference type="NCBI Taxonomy" id="34388"/>
    <lineage>
        <taxon>Eukaryota</taxon>
        <taxon>Fungi</taxon>
        <taxon>Dikarya</taxon>
        <taxon>Ascomycota</taxon>
        <taxon>Pezizomycotina</taxon>
        <taxon>Eurotiomycetes</taxon>
        <taxon>Eurotiomycetidae</taxon>
        <taxon>Onygenales</taxon>
        <taxon>Arthrodermataceae</taxon>
        <taxon>Trichophyton</taxon>
    </lineage>
</organism>
<accession>A0A178FQL8</accession>
<protein>
    <recommendedName>
        <fullName evidence="7">HORMA domain-containing protein</fullName>
    </recommendedName>
</protein>
<evidence type="ECO:0000313" key="9">
    <source>
        <dbReference type="Proteomes" id="UP000243519"/>
    </source>
</evidence>
<dbReference type="PANTHER" id="PTHR33048">
    <property type="entry name" value="PTH11-LIKE INTEGRAL MEMBRANE PROTEIN (AFU_ORTHOLOGUE AFUA_5G11245)"/>
    <property type="match status" value="1"/>
</dbReference>
<dbReference type="InterPro" id="IPR049326">
    <property type="entry name" value="Rhodopsin_dom_fungi"/>
</dbReference>
<dbReference type="GO" id="GO:0016020">
    <property type="term" value="C:membrane"/>
    <property type="evidence" value="ECO:0007669"/>
    <property type="project" value="UniProtKB-SubCell"/>
</dbReference>
<feature type="transmembrane region" description="Helical" evidence="6">
    <location>
        <begin position="53"/>
        <end position="79"/>
    </location>
</feature>
<dbReference type="EMBL" id="LHPN01000001">
    <property type="protein sequence ID" value="OAL74802.1"/>
    <property type="molecule type" value="Genomic_DNA"/>
</dbReference>
<evidence type="ECO:0000259" key="7">
    <source>
        <dbReference type="PROSITE" id="PS50815"/>
    </source>
</evidence>
<evidence type="ECO:0000256" key="2">
    <source>
        <dbReference type="ARBA" id="ARBA00022692"/>
    </source>
</evidence>
<comment type="subcellular location">
    <subcellularLocation>
        <location evidence="1">Membrane</location>
        <topology evidence="1">Multi-pass membrane protein</topology>
    </subcellularLocation>
</comment>
<dbReference type="Pfam" id="PF20684">
    <property type="entry name" value="Fung_rhodopsin"/>
    <property type="match status" value="1"/>
</dbReference>
<evidence type="ECO:0000256" key="1">
    <source>
        <dbReference type="ARBA" id="ARBA00004141"/>
    </source>
</evidence>
<dbReference type="AlphaFoldDB" id="A0A178FQL8"/>
<feature type="transmembrane region" description="Helical" evidence="6">
    <location>
        <begin position="99"/>
        <end position="119"/>
    </location>
</feature>
<proteinExistence type="inferred from homology"/>
<dbReference type="Proteomes" id="UP000243519">
    <property type="component" value="Unassembled WGS sequence"/>
</dbReference>